<dbReference type="PROSITE" id="PS00232">
    <property type="entry name" value="CADHERIN_1"/>
    <property type="match status" value="1"/>
</dbReference>
<protein>
    <recommendedName>
        <fullName evidence="10">Cadherin domain-containing protein</fullName>
    </recommendedName>
</protein>
<evidence type="ECO:0000256" key="6">
    <source>
        <dbReference type="ARBA" id="ARBA00022989"/>
    </source>
</evidence>
<evidence type="ECO:0000256" key="3">
    <source>
        <dbReference type="ARBA" id="ARBA00022737"/>
    </source>
</evidence>
<comment type="subcellular location">
    <subcellularLocation>
        <location evidence="1">Membrane</location>
        <topology evidence="1">Single-pass membrane protein</topology>
    </subcellularLocation>
</comment>
<evidence type="ECO:0000256" key="4">
    <source>
        <dbReference type="ARBA" id="ARBA00022837"/>
    </source>
</evidence>
<proteinExistence type="predicted"/>
<feature type="domain" description="Cadherin" evidence="10">
    <location>
        <begin position="242"/>
        <end position="312"/>
    </location>
</feature>
<feature type="domain" description="Cadherin" evidence="10">
    <location>
        <begin position="46"/>
        <end position="126"/>
    </location>
</feature>
<sequence length="321" mass="36920">MLSCCYCQQQEDHLIIRSTEKLPVHTEVINLRRLLFPNNISDIKTIDFSLAKRDEFPYMYFLINHSSQGILTIRKEIDRDELCRLRYCRCDTWCDLELEIIVDREGFNIELIIIRIIDRNDHKPVFLKNQINLTIVENAPMGAMIKLEAAVDHDQGPNSIIGYSLISSKALPFSLLYNLIRGDLSLVVEQVLDRELISSYTFDIIARDGDNQTGILHVLVTIDDINDSPPKFEQLVYIINNISESISIDSIISRVHAIDDDDGVNGEINYYLISQDNCFHVDAVTGDIRVRCLLDYETQTTHRLEIEARDKGEGYKTDFCT</sequence>
<keyword evidence="2" id="KW-0812">Transmembrane</keyword>
<evidence type="ECO:0000313" key="11">
    <source>
        <dbReference type="EMBL" id="CAF4388704.1"/>
    </source>
</evidence>
<dbReference type="InterPro" id="IPR002126">
    <property type="entry name" value="Cadherin-like_dom"/>
</dbReference>
<keyword evidence="5" id="KW-0130">Cell adhesion</keyword>
<evidence type="ECO:0000256" key="9">
    <source>
        <dbReference type="PROSITE-ProRule" id="PRU00043"/>
    </source>
</evidence>
<dbReference type="PANTHER" id="PTHR24028:SF146">
    <property type="entry name" value="CADHERIN 96CB, ISOFORM D-RELATED"/>
    <property type="match status" value="1"/>
</dbReference>
<keyword evidence="6" id="KW-1133">Transmembrane helix</keyword>
<dbReference type="PRINTS" id="PR00205">
    <property type="entry name" value="CADHERIN"/>
</dbReference>
<feature type="domain" description="Cadherin" evidence="10">
    <location>
        <begin position="127"/>
        <end position="232"/>
    </location>
</feature>
<keyword evidence="8" id="KW-0325">Glycoprotein</keyword>
<dbReference type="SUPFAM" id="SSF49313">
    <property type="entry name" value="Cadherin-like"/>
    <property type="match status" value="2"/>
</dbReference>
<dbReference type="EMBL" id="CAJOBP010003070">
    <property type="protein sequence ID" value="CAF4388704.1"/>
    <property type="molecule type" value="Genomic_DNA"/>
</dbReference>
<dbReference type="PANTHER" id="PTHR24028">
    <property type="entry name" value="CADHERIN-87A"/>
    <property type="match status" value="1"/>
</dbReference>
<dbReference type="InterPro" id="IPR050174">
    <property type="entry name" value="Protocadherin/Cadherin-CA"/>
</dbReference>
<dbReference type="SMART" id="SM00112">
    <property type="entry name" value="CA"/>
    <property type="match status" value="2"/>
</dbReference>
<dbReference type="AlphaFoldDB" id="A0A820NI15"/>
<evidence type="ECO:0000313" key="12">
    <source>
        <dbReference type="Proteomes" id="UP000663873"/>
    </source>
</evidence>
<evidence type="ECO:0000256" key="2">
    <source>
        <dbReference type="ARBA" id="ARBA00022692"/>
    </source>
</evidence>
<gene>
    <name evidence="11" type="ORF">UJA718_LOCUS18264</name>
</gene>
<evidence type="ECO:0000256" key="1">
    <source>
        <dbReference type="ARBA" id="ARBA00004167"/>
    </source>
</evidence>
<reference evidence="11" key="1">
    <citation type="submission" date="2021-02" db="EMBL/GenBank/DDBJ databases">
        <authorList>
            <person name="Nowell W R."/>
        </authorList>
    </citation>
    <scope>NUCLEOTIDE SEQUENCE</scope>
</reference>
<dbReference type="FunFam" id="2.60.40.60:FF:000116">
    <property type="entry name" value="Dachsous cadherin-related 2"/>
    <property type="match status" value="1"/>
</dbReference>
<keyword evidence="12" id="KW-1185">Reference proteome</keyword>
<comment type="caution">
    <text evidence="11">The sequence shown here is derived from an EMBL/GenBank/DDBJ whole genome shotgun (WGS) entry which is preliminary data.</text>
</comment>
<dbReference type="Pfam" id="PF00028">
    <property type="entry name" value="Cadherin"/>
    <property type="match status" value="2"/>
</dbReference>
<evidence type="ECO:0000256" key="8">
    <source>
        <dbReference type="ARBA" id="ARBA00023180"/>
    </source>
</evidence>
<dbReference type="PROSITE" id="PS50268">
    <property type="entry name" value="CADHERIN_2"/>
    <property type="match status" value="3"/>
</dbReference>
<evidence type="ECO:0000256" key="7">
    <source>
        <dbReference type="ARBA" id="ARBA00023136"/>
    </source>
</evidence>
<evidence type="ECO:0000256" key="5">
    <source>
        <dbReference type="ARBA" id="ARBA00022889"/>
    </source>
</evidence>
<evidence type="ECO:0000259" key="10">
    <source>
        <dbReference type="PROSITE" id="PS50268"/>
    </source>
</evidence>
<dbReference type="InterPro" id="IPR015919">
    <property type="entry name" value="Cadherin-like_sf"/>
</dbReference>
<keyword evidence="3" id="KW-0677">Repeat</keyword>
<dbReference type="InterPro" id="IPR020894">
    <property type="entry name" value="Cadherin_CS"/>
</dbReference>
<dbReference type="GO" id="GO:0005886">
    <property type="term" value="C:plasma membrane"/>
    <property type="evidence" value="ECO:0007669"/>
    <property type="project" value="InterPro"/>
</dbReference>
<name>A0A820NI15_9BILA</name>
<dbReference type="GO" id="GO:0005509">
    <property type="term" value="F:calcium ion binding"/>
    <property type="evidence" value="ECO:0007669"/>
    <property type="project" value="UniProtKB-UniRule"/>
</dbReference>
<keyword evidence="4 9" id="KW-0106">Calcium</keyword>
<organism evidence="11 12">
    <name type="scientific">Rotaria socialis</name>
    <dbReference type="NCBI Taxonomy" id="392032"/>
    <lineage>
        <taxon>Eukaryota</taxon>
        <taxon>Metazoa</taxon>
        <taxon>Spiralia</taxon>
        <taxon>Gnathifera</taxon>
        <taxon>Rotifera</taxon>
        <taxon>Eurotatoria</taxon>
        <taxon>Bdelloidea</taxon>
        <taxon>Philodinida</taxon>
        <taxon>Philodinidae</taxon>
        <taxon>Rotaria</taxon>
    </lineage>
</organism>
<accession>A0A820NI15</accession>
<dbReference type="Proteomes" id="UP000663873">
    <property type="component" value="Unassembled WGS sequence"/>
</dbReference>
<dbReference type="Gene3D" id="2.60.40.60">
    <property type="entry name" value="Cadherins"/>
    <property type="match status" value="3"/>
</dbReference>
<dbReference type="GO" id="GO:0007156">
    <property type="term" value="P:homophilic cell adhesion via plasma membrane adhesion molecules"/>
    <property type="evidence" value="ECO:0007669"/>
    <property type="project" value="InterPro"/>
</dbReference>
<keyword evidence="7" id="KW-0472">Membrane</keyword>
<dbReference type="CDD" id="cd11304">
    <property type="entry name" value="Cadherin_repeat"/>
    <property type="match status" value="2"/>
</dbReference>